<dbReference type="Proteomes" id="UP001300096">
    <property type="component" value="Unassembled WGS sequence"/>
</dbReference>
<proteinExistence type="predicted"/>
<dbReference type="InterPro" id="IPR000843">
    <property type="entry name" value="HTH_LacI"/>
</dbReference>
<name>A0ABT0FA61_9MICO</name>
<protein>
    <submittedName>
        <fullName evidence="5">LacI family transcriptional regulator</fullName>
    </submittedName>
</protein>
<organism evidence="5 6">
    <name type="scientific">Microbacterium croceum</name>
    <dbReference type="NCBI Taxonomy" id="2851645"/>
    <lineage>
        <taxon>Bacteria</taxon>
        <taxon>Bacillati</taxon>
        <taxon>Actinomycetota</taxon>
        <taxon>Actinomycetes</taxon>
        <taxon>Micrococcales</taxon>
        <taxon>Microbacteriaceae</taxon>
        <taxon>Microbacterium</taxon>
    </lineage>
</organism>
<gene>
    <name evidence="5" type="ORF">KZC51_02170</name>
</gene>
<dbReference type="PANTHER" id="PTHR30146">
    <property type="entry name" value="LACI-RELATED TRANSCRIPTIONAL REPRESSOR"/>
    <property type="match status" value="1"/>
</dbReference>
<comment type="caution">
    <text evidence="5">The sequence shown here is derived from an EMBL/GenBank/DDBJ whole genome shotgun (WGS) entry which is preliminary data.</text>
</comment>
<keyword evidence="3" id="KW-0804">Transcription</keyword>
<dbReference type="Pfam" id="PF13377">
    <property type="entry name" value="Peripla_BP_3"/>
    <property type="match status" value="1"/>
</dbReference>
<dbReference type="SUPFAM" id="SSF47413">
    <property type="entry name" value="lambda repressor-like DNA-binding domains"/>
    <property type="match status" value="1"/>
</dbReference>
<dbReference type="CDD" id="cd06267">
    <property type="entry name" value="PBP1_LacI_sugar_binding-like"/>
    <property type="match status" value="1"/>
</dbReference>
<dbReference type="InterPro" id="IPR010982">
    <property type="entry name" value="Lambda_DNA-bd_dom_sf"/>
</dbReference>
<keyword evidence="6" id="KW-1185">Reference proteome</keyword>
<evidence type="ECO:0000256" key="2">
    <source>
        <dbReference type="ARBA" id="ARBA00023125"/>
    </source>
</evidence>
<sequence length="330" mass="35190">MARNPTMIDVATEAGVALKTVSRYVNGADNINDAMAARIAAAITKLGYRRNLAAASIRPGWTSKTVGLLISDLANPYYSSIARGAESVLTEAGYLLITASSEEDGATHDRLVDSLFERQVDAIIVVPPRSPGRSWSSVREPHPPVVFIDRPAALDGADTIVADNRGGAREAVELLRSTHGDVAFLGDSLSIYTMQERYLGYVDALRARGEQPDPTLANTGAHSEEQAYAAAIALLQTGRAGAIFAANNRATIGALRAFAHEDVRLPLIGFDDFEAATLVRPAVSVVSQDPQAMGRLAAEVVLQRLAREATTPARFEVLPTSLVLRGSELD</sequence>
<keyword evidence="1" id="KW-0805">Transcription regulation</keyword>
<evidence type="ECO:0000259" key="4">
    <source>
        <dbReference type="PROSITE" id="PS50932"/>
    </source>
</evidence>
<dbReference type="Pfam" id="PF00356">
    <property type="entry name" value="LacI"/>
    <property type="match status" value="1"/>
</dbReference>
<dbReference type="SMART" id="SM00354">
    <property type="entry name" value="HTH_LACI"/>
    <property type="match status" value="1"/>
</dbReference>
<dbReference type="Gene3D" id="1.10.260.40">
    <property type="entry name" value="lambda repressor-like DNA-binding domains"/>
    <property type="match status" value="1"/>
</dbReference>
<feature type="domain" description="HTH lacI-type" evidence="4">
    <location>
        <begin position="5"/>
        <end position="59"/>
    </location>
</feature>
<dbReference type="Gene3D" id="3.40.50.2300">
    <property type="match status" value="2"/>
</dbReference>
<dbReference type="PANTHER" id="PTHR30146:SF109">
    <property type="entry name" value="HTH-TYPE TRANSCRIPTIONAL REGULATOR GALS"/>
    <property type="match status" value="1"/>
</dbReference>
<dbReference type="RefSeq" id="WP_247628383.1">
    <property type="nucleotide sequence ID" value="NZ_JAHWXN010000001.1"/>
</dbReference>
<evidence type="ECO:0000313" key="5">
    <source>
        <dbReference type="EMBL" id="MCK2034931.1"/>
    </source>
</evidence>
<dbReference type="EMBL" id="JAHWXN010000001">
    <property type="protein sequence ID" value="MCK2034931.1"/>
    <property type="molecule type" value="Genomic_DNA"/>
</dbReference>
<evidence type="ECO:0000313" key="6">
    <source>
        <dbReference type="Proteomes" id="UP001300096"/>
    </source>
</evidence>
<dbReference type="InterPro" id="IPR046335">
    <property type="entry name" value="LacI/GalR-like_sensor"/>
</dbReference>
<accession>A0ABT0FA61</accession>
<evidence type="ECO:0000256" key="3">
    <source>
        <dbReference type="ARBA" id="ARBA00023163"/>
    </source>
</evidence>
<dbReference type="SUPFAM" id="SSF53822">
    <property type="entry name" value="Periplasmic binding protein-like I"/>
    <property type="match status" value="1"/>
</dbReference>
<keyword evidence="2" id="KW-0238">DNA-binding</keyword>
<reference evidence="5 6" key="1">
    <citation type="submission" date="2021-06" db="EMBL/GenBank/DDBJ databases">
        <title>Genome-based taxonomic framework of Microbacterium strains isolated from marine environment, the description of four new species and reclassification of four preexisting species.</title>
        <authorList>
            <person name="Lee S.D."/>
            <person name="Kim S.-M."/>
            <person name="Byeon Y.-S."/>
            <person name="Yang H.L."/>
            <person name="Kim I.S."/>
        </authorList>
    </citation>
    <scope>NUCLEOTIDE SEQUENCE [LARGE SCALE GENOMIC DNA]</scope>
    <source>
        <strain evidence="5 6">SSW1-49</strain>
    </source>
</reference>
<dbReference type="InterPro" id="IPR028082">
    <property type="entry name" value="Peripla_BP_I"/>
</dbReference>
<evidence type="ECO:0000256" key="1">
    <source>
        <dbReference type="ARBA" id="ARBA00023015"/>
    </source>
</evidence>
<dbReference type="PROSITE" id="PS50932">
    <property type="entry name" value="HTH_LACI_2"/>
    <property type="match status" value="1"/>
</dbReference>